<proteinExistence type="predicted"/>
<accession>A0A7H0H9P1</accession>
<sequence>MSEFEQAIEDPTLRALVALAERDFRGDAAGATASVSGAMSVTGVVAEPALRPADAGFALVEAINAALDAAEAATLRAAEADPNLAAPLKAVLAGGELDAVAAAGGVDLTREFEGTSGEAVVRVSGRTRRVTSVYVYTVDDASLADVVIAANRALASAALGRDGAVGLDEQFNATLSRLDEKMTALEGRLDAVDESLDRILRDLG</sequence>
<dbReference type="AlphaFoldDB" id="A0A7H0H9P1"/>
<organism evidence="1 2">
    <name type="scientific">Tessaracoccus defluvii</name>
    <dbReference type="NCBI Taxonomy" id="1285901"/>
    <lineage>
        <taxon>Bacteria</taxon>
        <taxon>Bacillati</taxon>
        <taxon>Actinomycetota</taxon>
        <taxon>Actinomycetes</taxon>
        <taxon>Propionibacteriales</taxon>
        <taxon>Propionibacteriaceae</taxon>
        <taxon>Tessaracoccus</taxon>
    </lineage>
</organism>
<evidence type="ECO:0000313" key="1">
    <source>
        <dbReference type="EMBL" id="QNP57257.1"/>
    </source>
</evidence>
<keyword evidence="2" id="KW-1185">Reference proteome</keyword>
<protein>
    <recommendedName>
        <fullName evidence="3">YbaB/EbfC family nucleoid-associated protein</fullName>
    </recommendedName>
</protein>
<reference evidence="1 2" key="1">
    <citation type="submission" date="2020-08" db="EMBL/GenBank/DDBJ databases">
        <title>Genome sequence of Tessaracoccus defluvii JCM 17540T.</title>
        <authorList>
            <person name="Hyun D.-W."/>
            <person name="Bae J.-W."/>
        </authorList>
    </citation>
    <scope>NUCLEOTIDE SEQUENCE [LARGE SCALE GENOMIC DNA]</scope>
    <source>
        <strain evidence="1 2">JCM 17540</strain>
    </source>
</reference>
<dbReference type="KEGG" id="tdf:H9L22_08470"/>
<gene>
    <name evidence="1" type="ORF">H9L22_08470</name>
</gene>
<name>A0A7H0H9P1_9ACTN</name>
<evidence type="ECO:0008006" key="3">
    <source>
        <dbReference type="Google" id="ProtNLM"/>
    </source>
</evidence>
<dbReference type="EMBL" id="CP060789">
    <property type="protein sequence ID" value="QNP57257.1"/>
    <property type="molecule type" value="Genomic_DNA"/>
</dbReference>
<dbReference type="RefSeq" id="WP_187722346.1">
    <property type="nucleotide sequence ID" value="NZ_BAABBL010000006.1"/>
</dbReference>
<evidence type="ECO:0000313" key="2">
    <source>
        <dbReference type="Proteomes" id="UP000516117"/>
    </source>
</evidence>
<dbReference type="Proteomes" id="UP000516117">
    <property type="component" value="Chromosome"/>
</dbReference>